<reference evidence="2" key="1">
    <citation type="submission" date="2021-01" db="EMBL/GenBank/DDBJ databases">
        <title>Whole genome shotgun sequence of Planosporangium mesophilum NBRC 109066.</title>
        <authorList>
            <person name="Komaki H."/>
            <person name="Tamura T."/>
        </authorList>
    </citation>
    <scope>NUCLEOTIDE SEQUENCE</scope>
    <source>
        <strain evidence="2">NBRC 109066</strain>
    </source>
</reference>
<evidence type="ECO:0000256" key="1">
    <source>
        <dbReference type="SAM" id="Phobius"/>
    </source>
</evidence>
<keyword evidence="3" id="KW-1185">Reference proteome</keyword>
<proteinExistence type="predicted"/>
<accession>A0A8J3WYD9</accession>
<dbReference type="EMBL" id="BOON01000005">
    <property type="protein sequence ID" value="GII21052.1"/>
    <property type="molecule type" value="Genomic_DNA"/>
</dbReference>
<gene>
    <name evidence="2" type="ORF">Pme01_06490</name>
</gene>
<comment type="caution">
    <text evidence="2">The sequence shown here is derived from an EMBL/GenBank/DDBJ whole genome shotgun (WGS) entry which is preliminary data.</text>
</comment>
<dbReference type="Proteomes" id="UP000599074">
    <property type="component" value="Unassembled WGS sequence"/>
</dbReference>
<name>A0A8J3WYD9_9ACTN</name>
<feature type="transmembrane region" description="Helical" evidence="1">
    <location>
        <begin position="48"/>
        <end position="67"/>
    </location>
</feature>
<dbReference type="AlphaFoldDB" id="A0A8J3WYD9"/>
<keyword evidence="1" id="KW-0472">Membrane</keyword>
<keyword evidence="1" id="KW-0812">Transmembrane</keyword>
<keyword evidence="1" id="KW-1133">Transmembrane helix</keyword>
<evidence type="ECO:0000313" key="2">
    <source>
        <dbReference type="EMBL" id="GII21052.1"/>
    </source>
</evidence>
<organism evidence="2 3">
    <name type="scientific">Planosporangium mesophilum</name>
    <dbReference type="NCBI Taxonomy" id="689768"/>
    <lineage>
        <taxon>Bacteria</taxon>
        <taxon>Bacillati</taxon>
        <taxon>Actinomycetota</taxon>
        <taxon>Actinomycetes</taxon>
        <taxon>Micromonosporales</taxon>
        <taxon>Micromonosporaceae</taxon>
        <taxon>Planosporangium</taxon>
    </lineage>
</organism>
<sequence length="195" mass="19898">MPVAGEPVQVLDVGGLEVGVLLDEVTQRGHASQPATPRPVASSGVRRFVTTLVVVALCAALSGCGWLRAGGQSRTKPNGFVLRGYATVAGAPAGQVGSPCQVPNSGIAPGTPLKVTDPPDHTLAIGTLGGGVLAADGGTYRCNFPFEIYGVPGGHTTYEISVDNRPPVRFPADELRQDKPAVILVDAPSSPTPSP</sequence>
<protein>
    <submittedName>
        <fullName evidence="2">Uncharacterized protein</fullName>
    </submittedName>
</protein>
<evidence type="ECO:0000313" key="3">
    <source>
        <dbReference type="Proteomes" id="UP000599074"/>
    </source>
</evidence>